<comment type="caution">
    <text evidence="1">The sequence shown here is derived from an EMBL/GenBank/DDBJ whole genome shotgun (WGS) entry which is preliminary data.</text>
</comment>
<evidence type="ECO:0000313" key="1">
    <source>
        <dbReference type="EMBL" id="KAI3738732.1"/>
    </source>
</evidence>
<protein>
    <submittedName>
        <fullName evidence="1">Uncharacterized protein</fullName>
    </submittedName>
</protein>
<name>A0ACB9CXA8_CICIN</name>
<sequence>MKLLMLTSTLFVAFVVLFSDCVDSKECTNIPTDLSSHTFRYQLLNSDNMTWKDEVLSHNHLTPTEDLAWASLLPRKTLNRKDEFGWVMMYKQMKNQVSENFLKEVPMVDVRLDPDSIHGQAQQTNLEYLSMLEVDSLVWSFRKTAGLPTLGIPYGGWESPDQELRGHFLPQSSWGISLFSYLTRHYSPLSLLPTKELSFCKFICISFYYFNHYFFLRSSHKGNRFLLTFPPTLDSILLSLSFSIVYDLVVVELTQY</sequence>
<reference evidence="2" key="1">
    <citation type="journal article" date="2022" name="Mol. Ecol. Resour.">
        <title>The genomes of chicory, endive, great burdock and yacon provide insights into Asteraceae palaeo-polyploidization history and plant inulin production.</title>
        <authorList>
            <person name="Fan W."/>
            <person name="Wang S."/>
            <person name="Wang H."/>
            <person name="Wang A."/>
            <person name="Jiang F."/>
            <person name="Liu H."/>
            <person name="Zhao H."/>
            <person name="Xu D."/>
            <person name="Zhang Y."/>
        </authorList>
    </citation>
    <scope>NUCLEOTIDE SEQUENCE [LARGE SCALE GENOMIC DNA]</scope>
    <source>
        <strain evidence="2">cv. Punajuju</strain>
    </source>
</reference>
<reference evidence="1 2" key="2">
    <citation type="journal article" date="2022" name="Mol. Ecol. Resour.">
        <title>The genomes of chicory, endive, great burdock and yacon provide insights into Asteraceae paleo-polyploidization history and plant inulin production.</title>
        <authorList>
            <person name="Fan W."/>
            <person name="Wang S."/>
            <person name="Wang H."/>
            <person name="Wang A."/>
            <person name="Jiang F."/>
            <person name="Liu H."/>
            <person name="Zhao H."/>
            <person name="Xu D."/>
            <person name="Zhang Y."/>
        </authorList>
    </citation>
    <scope>NUCLEOTIDE SEQUENCE [LARGE SCALE GENOMIC DNA]</scope>
    <source>
        <strain evidence="2">cv. Punajuju</strain>
        <tissue evidence="1">Leaves</tissue>
    </source>
</reference>
<accession>A0ACB9CXA8</accession>
<evidence type="ECO:0000313" key="2">
    <source>
        <dbReference type="Proteomes" id="UP001055811"/>
    </source>
</evidence>
<organism evidence="1 2">
    <name type="scientific">Cichorium intybus</name>
    <name type="common">Chicory</name>
    <dbReference type="NCBI Taxonomy" id="13427"/>
    <lineage>
        <taxon>Eukaryota</taxon>
        <taxon>Viridiplantae</taxon>
        <taxon>Streptophyta</taxon>
        <taxon>Embryophyta</taxon>
        <taxon>Tracheophyta</taxon>
        <taxon>Spermatophyta</taxon>
        <taxon>Magnoliopsida</taxon>
        <taxon>eudicotyledons</taxon>
        <taxon>Gunneridae</taxon>
        <taxon>Pentapetalae</taxon>
        <taxon>asterids</taxon>
        <taxon>campanulids</taxon>
        <taxon>Asterales</taxon>
        <taxon>Asteraceae</taxon>
        <taxon>Cichorioideae</taxon>
        <taxon>Cichorieae</taxon>
        <taxon>Cichoriinae</taxon>
        <taxon>Cichorium</taxon>
    </lineage>
</organism>
<gene>
    <name evidence="1" type="ORF">L2E82_28851</name>
</gene>
<dbReference type="EMBL" id="CM042013">
    <property type="protein sequence ID" value="KAI3738732.1"/>
    <property type="molecule type" value="Genomic_DNA"/>
</dbReference>
<keyword evidence="2" id="KW-1185">Reference proteome</keyword>
<proteinExistence type="predicted"/>
<dbReference type="Proteomes" id="UP001055811">
    <property type="component" value="Linkage Group LG05"/>
</dbReference>